<dbReference type="Proteomes" id="UP000269396">
    <property type="component" value="Unassembled WGS sequence"/>
</dbReference>
<name>A0A3P8BU77_9TREM</name>
<protein>
    <submittedName>
        <fullName evidence="1">Uncharacterized protein</fullName>
    </submittedName>
</protein>
<keyword evidence="2" id="KW-1185">Reference proteome</keyword>
<accession>A0A3P8BU77</accession>
<proteinExistence type="predicted"/>
<reference evidence="1 2" key="1">
    <citation type="submission" date="2018-11" db="EMBL/GenBank/DDBJ databases">
        <authorList>
            <consortium name="Pathogen Informatics"/>
        </authorList>
    </citation>
    <scope>NUCLEOTIDE SEQUENCE [LARGE SCALE GENOMIC DNA]</scope>
    <source>
        <strain>Denwood</strain>
        <strain evidence="2">Zambia</strain>
    </source>
</reference>
<dbReference type="EMBL" id="UZAL01027135">
    <property type="protein sequence ID" value="VDP29552.1"/>
    <property type="molecule type" value="Genomic_DNA"/>
</dbReference>
<organism evidence="1 2">
    <name type="scientific">Schistosoma mattheei</name>
    <dbReference type="NCBI Taxonomy" id="31246"/>
    <lineage>
        <taxon>Eukaryota</taxon>
        <taxon>Metazoa</taxon>
        <taxon>Spiralia</taxon>
        <taxon>Lophotrochozoa</taxon>
        <taxon>Platyhelminthes</taxon>
        <taxon>Trematoda</taxon>
        <taxon>Digenea</taxon>
        <taxon>Strigeidida</taxon>
        <taxon>Schistosomatoidea</taxon>
        <taxon>Schistosomatidae</taxon>
        <taxon>Schistosoma</taxon>
    </lineage>
</organism>
<dbReference type="AlphaFoldDB" id="A0A3P8BU77"/>
<sequence>MCITFDKEHVLHVNQNHRHILYPIDLFEDVLLLLGQRCLFHLPNE</sequence>
<evidence type="ECO:0000313" key="2">
    <source>
        <dbReference type="Proteomes" id="UP000269396"/>
    </source>
</evidence>
<gene>
    <name evidence="1" type="ORF">SMTD_LOCUS5631</name>
</gene>
<evidence type="ECO:0000313" key="1">
    <source>
        <dbReference type="EMBL" id="VDP29552.1"/>
    </source>
</evidence>